<dbReference type="EMBL" id="JADEYS010000008">
    <property type="protein sequence ID" value="MBE9397555.1"/>
    <property type="molecule type" value="Genomic_DNA"/>
</dbReference>
<comment type="caution">
    <text evidence="2">The sequence shown here is derived from an EMBL/GenBank/DDBJ whole genome shotgun (WGS) entry which is preliminary data.</text>
</comment>
<evidence type="ECO:0000313" key="3">
    <source>
        <dbReference type="Proteomes" id="UP000640333"/>
    </source>
</evidence>
<dbReference type="Proteomes" id="UP000640333">
    <property type="component" value="Unassembled WGS sequence"/>
</dbReference>
<organism evidence="2 3">
    <name type="scientific">Pontibacterium sinense</name>
    <dbReference type="NCBI Taxonomy" id="2781979"/>
    <lineage>
        <taxon>Bacteria</taxon>
        <taxon>Pseudomonadati</taxon>
        <taxon>Pseudomonadota</taxon>
        <taxon>Gammaproteobacteria</taxon>
        <taxon>Oceanospirillales</taxon>
        <taxon>Oceanospirillaceae</taxon>
        <taxon>Pontibacterium</taxon>
    </lineage>
</organism>
<accession>A0A8J7F9Q6</accession>
<gene>
    <name evidence="2" type="ORF">IOQ59_09820</name>
</gene>
<name>A0A8J7F9Q6_9GAMM</name>
<sequence length="266" mass="28587">MLESILNGNLFGNAGLGAPTGSASGSAGAVDSRDEAKSANSVHLPPPPPGGMSLSAAERYSKAESFSLDLTTKEGDRVTINFSHASAMQASLGATSDGQGGSATAFNVSRAERNEFQFSIEGDLNDDELEAIQNLIQDVSLIADDFFAGDVQAAFEQASEFEMDRSQLSSMSLNMSRSEQYTAVAAYQEVQNHGNNSGGQRLGQMANMLNQQRHDGALSFVDQLGSLQEQILDSLVEQDIRYQEANEEKQNTLDQNRNTLYSLLDD</sequence>
<evidence type="ECO:0000256" key="1">
    <source>
        <dbReference type="SAM" id="MobiDB-lite"/>
    </source>
</evidence>
<proteinExistence type="predicted"/>
<dbReference type="AlphaFoldDB" id="A0A8J7F9Q6"/>
<dbReference type="RefSeq" id="WP_193953107.1">
    <property type="nucleotide sequence ID" value="NZ_JADEYS010000008.1"/>
</dbReference>
<protein>
    <recommendedName>
        <fullName evidence="4">DUF5610 domain-containing protein</fullName>
    </recommendedName>
</protein>
<keyword evidence="3" id="KW-1185">Reference proteome</keyword>
<feature type="region of interest" description="Disordered" evidence="1">
    <location>
        <begin position="21"/>
        <end position="55"/>
    </location>
</feature>
<evidence type="ECO:0000313" key="2">
    <source>
        <dbReference type="EMBL" id="MBE9397555.1"/>
    </source>
</evidence>
<evidence type="ECO:0008006" key="4">
    <source>
        <dbReference type="Google" id="ProtNLM"/>
    </source>
</evidence>
<reference evidence="2" key="1">
    <citation type="submission" date="2020-10" db="EMBL/GenBank/DDBJ databases">
        <title>Bacterium isolated from coastal waters sediment.</title>
        <authorList>
            <person name="Chen R.-J."/>
            <person name="Lu D.-C."/>
            <person name="Zhu K.-L."/>
            <person name="Du Z.-J."/>
        </authorList>
    </citation>
    <scope>NUCLEOTIDE SEQUENCE</scope>
    <source>
        <strain evidence="2">N1Y112</strain>
    </source>
</reference>